<evidence type="ECO:0000256" key="3">
    <source>
        <dbReference type="ARBA" id="ARBA00022692"/>
    </source>
</evidence>
<dbReference type="InterPro" id="IPR017039">
    <property type="entry name" value="Virul_fac_BrkB"/>
</dbReference>
<organism evidence="8 9">
    <name type="scientific">Nocardioides bizhenqiangii</name>
    <dbReference type="NCBI Taxonomy" id="3095076"/>
    <lineage>
        <taxon>Bacteria</taxon>
        <taxon>Bacillati</taxon>
        <taxon>Actinomycetota</taxon>
        <taxon>Actinomycetes</taxon>
        <taxon>Propionibacteriales</taxon>
        <taxon>Nocardioidaceae</taxon>
        <taxon>Nocardioides</taxon>
    </lineage>
</organism>
<evidence type="ECO:0000313" key="8">
    <source>
        <dbReference type="EMBL" id="WQQ28260.1"/>
    </source>
</evidence>
<sequence>MFWRRLVSWLLVHWPGRVVVRTVRSFNRVELFDRSMTIAAQLFTCIFPILILLATWATRKDADRIGDSVSMPEESRVLLEEAVTAAGDAAFGIVGTVVVVVTATGVSRALTRAFAAIWDLPRPRSSLGHVWRWIAVVLALAFSLLVVRIVGQLVSGVPPETVWPAAVSLVCDLAIAMFVPWILLSGAVRPRLLLPGALIMALVMLAGRPVIAAWLPGALETSADRYGSIGVAFTYLALLYSVSFAFMATAILGQVIATDEGGLGRWIRADAAGAVMQPDGANEDEKASHGSGDDPQPGS</sequence>
<reference evidence="9" key="1">
    <citation type="submission" date="2023-12" db="EMBL/GenBank/DDBJ databases">
        <title>Novel species in genus Nocardioides.</title>
        <authorList>
            <person name="Zhou H."/>
        </authorList>
    </citation>
    <scope>NUCLEOTIDE SEQUENCE [LARGE SCALE GENOMIC DNA]</scope>
    <source>
        <strain evidence="9">HM61</strain>
    </source>
</reference>
<evidence type="ECO:0000256" key="2">
    <source>
        <dbReference type="ARBA" id="ARBA00022475"/>
    </source>
</evidence>
<dbReference type="Proteomes" id="UP001327225">
    <property type="component" value="Chromosome"/>
</dbReference>
<evidence type="ECO:0000256" key="6">
    <source>
        <dbReference type="SAM" id="MobiDB-lite"/>
    </source>
</evidence>
<name>A0ABZ0ZVX2_9ACTN</name>
<protein>
    <submittedName>
        <fullName evidence="8">YhjD/YihY/BrkB family envelope integrity protein</fullName>
    </submittedName>
</protein>
<feature type="transmembrane region" description="Helical" evidence="7">
    <location>
        <begin position="38"/>
        <end position="57"/>
    </location>
</feature>
<keyword evidence="9" id="KW-1185">Reference proteome</keyword>
<feature type="region of interest" description="Disordered" evidence="6">
    <location>
        <begin position="278"/>
        <end position="299"/>
    </location>
</feature>
<keyword evidence="2" id="KW-1003">Cell membrane</keyword>
<evidence type="ECO:0000256" key="1">
    <source>
        <dbReference type="ARBA" id="ARBA00004651"/>
    </source>
</evidence>
<evidence type="ECO:0000256" key="5">
    <source>
        <dbReference type="ARBA" id="ARBA00023136"/>
    </source>
</evidence>
<gene>
    <name evidence="8" type="ORF">SHK19_08500</name>
</gene>
<dbReference type="RefSeq" id="WP_322938388.1">
    <property type="nucleotide sequence ID" value="NZ_CP141059.1"/>
</dbReference>
<feature type="transmembrane region" description="Helical" evidence="7">
    <location>
        <begin position="130"/>
        <end position="150"/>
    </location>
</feature>
<evidence type="ECO:0000313" key="9">
    <source>
        <dbReference type="Proteomes" id="UP001327225"/>
    </source>
</evidence>
<feature type="transmembrane region" description="Helical" evidence="7">
    <location>
        <begin position="162"/>
        <end position="184"/>
    </location>
</feature>
<evidence type="ECO:0000256" key="4">
    <source>
        <dbReference type="ARBA" id="ARBA00022989"/>
    </source>
</evidence>
<keyword evidence="3 7" id="KW-0812">Transmembrane</keyword>
<accession>A0ABZ0ZVX2</accession>
<dbReference type="Pfam" id="PF03631">
    <property type="entry name" value="Virul_fac_BrkB"/>
    <property type="match status" value="1"/>
</dbReference>
<feature type="transmembrane region" description="Helical" evidence="7">
    <location>
        <begin position="196"/>
        <end position="215"/>
    </location>
</feature>
<proteinExistence type="predicted"/>
<feature type="compositionally biased region" description="Basic and acidic residues" evidence="6">
    <location>
        <begin position="283"/>
        <end position="292"/>
    </location>
</feature>
<keyword evidence="5 7" id="KW-0472">Membrane</keyword>
<comment type="subcellular location">
    <subcellularLocation>
        <location evidence="1">Cell membrane</location>
        <topology evidence="1">Multi-pass membrane protein</topology>
    </subcellularLocation>
</comment>
<feature type="transmembrane region" description="Helical" evidence="7">
    <location>
        <begin position="235"/>
        <end position="257"/>
    </location>
</feature>
<dbReference type="EMBL" id="CP141059">
    <property type="protein sequence ID" value="WQQ28260.1"/>
    <property type="molecule type" value="Genomic_DNA"/>
</dbReference>
<evidence type="ECO:0000256" key="7">
    <source>
        <dbReference type="SAM" id="Phobius"/>
    </source>
</evidence>
<keyword evidence="4 7" id="KW-1133">Transmembrane helix</keyword>